<dbReference type="Proteomes" id="UP000290958">
    <property type="component" value="Unassembled WGS sequence"/>
</dbReference>
<organism evidence="2 3">
    <name type="scientific">Sphingobium fluviale</name>
    <dbReference type="NCBI Taxonomy" id="2506423"/>
    <lineage>
        <taxon>Bacteria</taxon>
        <taxon>Pseudomonadati</taxon>
        <taxon>Pseudomonadota</taxon>
        <taxon>Alphaproteobacteria</taxon>
        <taxon>Sphingomonadales</taxon>
        <taxon>Sphingomonadaceae</taxon>
        <taxon>Sphingobium</taxon>
    </lineage>
</organism>
<evidence type="ECO:0000256" key="1">
    <source>
        <dbReference type="SAM" id="Phobius"/>
    </source>
</evidence>
<dbReference type="AlphaFoldDB" id="A0A4Q1KJ77"/>
<reference evidence="3" key="1">
    <citation type="submission" date="2019-01" db="EMBL/GenBank/DDBJ databases">
        <title>Cytophagaceae bacterium strain CAR-16.</title>
        <authorList>
            <person name="Chen W.-M."/>
        </authorList>
    </citation>
    <scope>NUCLEOTIDE SEQUENCE [LARGE SCALE GENOMIC DNA]</scope>
    <source>
        <strain evidence="3">CHR27</strain>
    </source>
</reference>
<name>A0A4Q1KJ77_9SPHN</name>
<keyword evidence="3" id="KW-1185">Reference proteome</keyword>
<dbReference type="RefSeq" id="WP_129403418.1">
    <property type="nucleotide sequence ID" value="NZ_SBKP01000003.1"/>
</dbReference>
<proteinExistence type="predicted"/>
<dbReference type="EMBL" id="SBKP01000003">
    <property type="protein sequence ID" value="RXR29881.1"/>
    <property type="molecule type" value="Genomic_DNA"/>
</dbReference>
<sequence length="211" mass="24379">MRRSDTLFWADKFQACLKECDDSSLMLVIHADCECADWRALVMRCRAAFETVGNIGVWTPRTTGTPWRLQRTGMGRLPGGPYHRVAQTDGLVFALSPRLLPRMRRAEYSRNLFGLGIDWMFVCAAYASGLVAIADESAMVRHWISRGYSVPESRLQMRDFLAQLTDEERKVHEQLVAYMRPAKRLSNLLYRAEYQRQRLSKLVRRVFWAAA</sequence>
<protein>
    <submittedName>
        <fullName evidence="2">Uncharacterized protein</fullName>
    </submittedName>
</protein>
<dbReference type="OrthoDB" id="7867149at2"/>
<accession>A0A4Q1KJ77</accession>
<gene>
    <name evidence="2" type="ORF">EQG66_04915</name>
</gene>
<keyword evidence="1" id="KW-0472">Membrane</keyword>
<keyword evidence="1" id="KW-0812">Transmembrane</keyword>
<keyword evidence="1" id="KW-1133">Transmembrane helix</keyword>
<feature type="transmembrane region" description="Helical" evidence="1">
    <location>
        <begin position="112"/>
        <end position="134"/>
    </location>
</feature>
<evidence type="ECO:0000313" key="3">
    <source>
        <dbReference type="Proteomes" id="UP000290958"/>
    </source>
</evidence>
<evidence type="ECO:0000313" key="2">
    <source>
        <dbReference type="EMBL" id="RXR29881.1"/>
    </source>
</evidence>
<comment type="caution">
    <text evidence="2">The sequence shown here is derived from an EMBL/GenBank/DDBJ whole genome shotgun (WGS) entry which is preliminary data.</text>
</comment>